<dbReference type="RefSeq" id="WP_169809798.1">
    <property type="nucleotide sequence ID" value="NZ_FQXL01000004.1"/>
</dbReference>
<dbReference type="Proteomes" id="UP000076603">
    <property type="component" value="Unassembled WGS sequence"/>
</dbReference>
<gene>
    <name evidence="2" type="ORF">CLMAG_19000</name>
</gene>
<evidence type="ECO:0000256" key="1">
    <source>
        <dbReference type="SAM" id="MobiDB-lite"/>
    </source>
</evidence>
<dbReference type="PATRIC" id="fig|1121326.3.peg.1890"/>
<keyword evidence="3" id="KW-1185">Reference proteome</keyword>
<organism evidence="2 3">
    <name type="scientific">Clostridium magnum DSM 2767</name>
    <dbReference type="NCBI Taxonomy" id="1121326"/>
    <lineage>
        <taxon>Bacteria</taxon>
        <taxon>Bacillati</taxon>
        <taxon>Bacillota</taxon>
        <taxon>Clostridia</taxon>
        <taxon>Eubacteriales</taxon>
        <taxon>Clostridiaceae</taxon>
        <taxon>Clostridium</taxon>
    </lineage>
</organism>
<evidence type="ECO:0000313" key="3">
    <source>
        <dbReference type="Proteomes" id="UP000076603"/>
    </source>
</evidence>
<evidence type="ECO:0000313" key="2">
    <source>
        <dbReference type="EMBL" id="KZL92094.1"/>
    </source>
</evidence>
<dbReference type="AlphaFoldDB" id="A0A162T0N4"/>
<feature type="compositionally biased region" description="Polar residues" evidence="1">
    <location>
        <begin position="45"/>
        <end position="56"/>
    </location>
</feature>
<feature type="region of interest" description="Disordered" evidence="1">
    <location>
        <begin position="1"/>
        <end position="56"/>
    </location>
</feature>
<name>A0A162T0N4_9CLOT</name>
<comment type="caution">
    <text evidence="2">The sequence shown here is derived from an EMBL/GenBank/DDBJ whole genome shotgun (WGS) entry which is preliminary data.</text>
</comment>
<protein>
    <submittedName>
        <fullName evidence="2">Uncharacterized protein</fullName>
    </submittedName>
</protein>
<proteinExistence type="predicted"/>
<reference evidence="2 3" key="1">
    <citation type="submission" date="2016-04" db="EMBL/GenBank/DDBJ databases">
        <title>Genome sequence of Clostridium magnum DSM 2767.</title>
        <authorList>
            <person name="Poehlein A."/>
            <person name="Uhlig R."/>
            <person name="Fischer R."/>
            <person name="Bahl H."/>
            <person name="Daniel R."/>
        </authorList>
    </citation>
    <scope>NUCLEOTIDE SEQUENCE [LARGE SCALE GENOMIC DNA]</scope>
    <source>
        <strain evidence="2 3">DSM 2767</strain>
    </source>
</reference>
<sequence length="56" mass="6187">MANKKSDILINRKLQSMDAEDNASREADNGYMQRGNPAGIAQKQRVLSNNDNGSHL</sequence>
<accession>A0A162T0N4</accession>
<dbReference type="EMBL" id="LWAE01000002">
    <property type="protein sequence ID" value="KZL92094.1"/>
    <property type="molecule type" value="Genomic_DNA"/>
</dbReference>